<dbReference type="AlphaFoldDB" id="A0A5J6ZF74"/>
<gene>
    <name evidence="2" type="ORF">FQV33_02890</name>
</gene>
<dbReference type="OrthoDB" id="9810601at2"/>
<dbReference type="EMBL" id="CP042427">
    <property type="protein sequence ID" value="QFQ32955.1"/>
    <property type="molecule type" value="Genomic_DNA"/>
</dbReference>
<organism evidence="2 3">
    <name type="scientific">Buchnera aphidicola</name>
    <name type="common">Aphis fabae</name>
    <dbReference type="NCBI Taxonomy" id="571430"/>
    <lineage>
        <taxon>Bacteria</taxon>
        <taxon>Pseudomonadati</taxon>
        <taxon>Pseudomonadota</taxon>
        <taxon>Gammaproteobacteria</taxon>
        <taxon>Enterobacterales</taxon>
        <taxon>Erwiniaceae</taxon>
        <taxon>Buchnera</taxon>
    </lineage>
</organism>
<evidence type="ECO:0000313" key="3">
    <source>
        <dbReference type="Proteomes" id="UP000325981"/>
    </source>
</evidence>
<keyword evidence="1" id="KW-0472">Membrane</keyword>
<protein>
    <submittedName>
        <fullName evidence="2">Uncharacterized protein</fullName>
    </submittedName>
</protein>
<evidence type="ECO:0000313" key="2">
    <source>
        <dbReference type="EMBL" id="QFQ32955.1"/>
    </source>
</evidence>
<keyword evidence="1" id="KW-1133">Transmembrane helix</keyword>
<evidence type="ECO:0000256" key="1">
    <source>
        <dbReference type="SAM" id="Phobius"/>
    </source>
</evidence>
<sequence>MKILLNFIFNTIIKKFKLLYINIILGSVFGFFRGIILVFFLLFCIHKYSNTIYLNILKESFLIHLCLNSFK</sequence>
<name>A0A5J6ZF74_9GAMM</name>
<reference evidence="2 3" key="1">
    <citation type="submission" date="2019-07" db="EMBL/GenBank/DDBJ databases">
        <title>Buchnera limit thermal tolerance of host aphids.</title>
        <authorList>
            <person name="Zhang B."/>
            <person name="Moran N."/>
        </authorList>
    </citation>
    <scope>NUCLEOTIDE SEQUENCE [LARGE SCALE GENOMIC DNA]</scope>
    <source>
        <strain evidence="2 3">Afa-UT1</strain>
    </source>
</reference>
<feature type="transmembrane region" description="Helical" evidence="1">
    <location>
        <begin position="20"/>
        <end position="45"/>
    </location>
</feature>
<keyword evidence="1" id="KW-0812">Transmembrane</keyword>
<accession>A0A5J6ZF74</accession>
<dbReference type="Proteomes" id="UP000325981">
    <property type="component" value="Chromosome"/>
</dbReference>
<proteinExistence type="predicted"/>